<protein>
    <recommendedName>
        <fullName evidence="4">Response regulatory domain-containing protein</fullName>
    </recommendedName>
</protein>
<dbReference type="Pfam" id="PF00072">
    <property type="entry name" value="Response_reg"/>
    <property type="match status" value="1"/>
</dbReference>
<comment type="caution">
    <text evidence="5">The sequence shown here is derived from an EMBL/GenBank/DDBJ whole genome shotgun (WGS) entry which is preliminary data.</text>
</comment>
<evidence type="ECO:0000313" key="6">
    <source>
        <dbReference type="Proteomes" id="UP000179164"/>
    </source>
</evidence>
<feature type="modified residue" description="4-aspartylphosphate" evidence="3">
    <location>
        <position position="66"/>
    </location>
</feature>
<evidence type="ECO:0000259" key="4">
    <source>
        <dbReference type="PROSITE" id="PS50110"/>
    </source>
</evidence>
<dbReference type="STRING" id="1798543.A2898_00030"/>
<dbReference type="SMART" id="SM00448">
    <property type="entry name" value="REC"/>
    <property type="match status" value="1"/>
</dbReference>
<dbReference type="PANTHER" id="PTHR44591:SF14">
    <property type="entry name" value="PROTEIN PILG"/>
    <property type="match status" value="1"/>
</dbReference>
<dbReference type="GO" id="GO:0000160">
    <property type="term" value="P:phosphorelay signal transduction system"/>
    <property type="evidence" value="ECO:0007669"/>
    <property type="project" value="UniProtKB-KW"/>
</dbReference>
<keyword evidence="2" id="KW-0902">Two-component regulatory system</keyword>
<reference evidence="5 6" key="1">
    <citation type="journal article" date="2016" name="Nat. Commun.">
        <title>Thousands of microbial genomes shed light on interconnected biogeochemical processes in an aquifer system.</title>
        <authorList>
            <person name="Anantharaman K."/>
            <person name="Brown C.T."/>
            <person name="Hug L.A."/>
            <person name="Sharon I."/>
            <person name="Castelle C.J."/>
            <person name="Probst A.J."/>
            <person name="Thomas B.C."/>
            <person name="Singh A."/>
            <person name="Wilkins M.J."/>
            <person name="Karaoz U."/>
            <person name="Brodie E.L."/>
            <person name="Williams K.H."/>
            <person name="Hubbard S.S."/>
            <person name="Banfield J.F."/>
        </authorList>
    </citation>
    <scope>NUCLEOTIDE SEQUENCE [LARGE SCALE GENOMIC DNA]</scope>
</reference>
<evidence type="ECO:0000256" key="3">
    <source>
        <dbReference type="PROSITE-ProRule" id="PRU00169"/>
    </source>
</evidence>
<dbReference type="InterPro" id="IPR001789">
    <property type="entry name" value="Sig_transdc_resp-reg_receiver"/>
</dbReference>
<dbReference type="AlphaFoldDB" id="A0A1G2B6M7"/>
<dbReference type="InterPro" id="IPR050595">
    <property type="entry name" value="Bact_response_regulator"/>
</dbReference>
<dbReference type="CDD" id="cd17574">
    <property type="entry name" value="REC_OmpR"/>
    <property type="match status" value="1"/>
</dbReference>
<dbReference type="Proteomes" id="UP000179164">
    <property type="component" value="Unassembled WGS sequence"/>
</dbReference>
<evidence type="ECO:0000256" key="1">
    <source>
        <dbReference type="ARBA" id="ARBA00022553"/>
    </source>
</evidence>
<dbReference type="EMBL" id="MHKE01000008">
    <property type="protein sequence ID" value="OGY84346.1"/>
    <property type="molecule type" value="Genomic_DNA"/>
</dbReference>
<name>A0A1G2B6M7_9BACT</name>
<evidence type="ECO:0000313" key="5">
    <source>
        <dbReference type="EMBL" id="OGY84346.1"/>
    </source>
</evidence>
<feature type="domain" description="Response regulatory" evidence="4">
    <location>
        <begin position="17"/>
        <end position="133"/>
    </location>
</feature>
<organism evidence="5 6">
    <name type="scientific">Candidatus Kerfeldbacteria bacterium RIFCSPLOWO2_01_FULL_48_11</name>
    <dbReference type="NCBI Taxonomy" id="1798543"/>
    <lineage>
        <taxon>Bacteria</taxon>
        <taxon>Candidatus Kerfeldiibacteriota</taxon>
    </lineage>
</organism>
<accession>A0A1G2B6M7</accession>
<dbReference type="PROSITE" id="PS50110">
    <property type="entry name" value="RESPONSE_REGULATORY"/>
    <property type="match status" value="1"/>
</dbReference>
<dbReference type="PANTHER" id="PTHR44591">
    <property type="entry name" value="STRESS RESPONSE REGULATOR PROTEIN 1"/>
    <property type="match status" value="1"/>
</dbReference>
<proteinExistence type="predicted"/>
<gene>
    <name evidence="5" type="ORF">A2898_00030</name>
</gene>
<evidence type="ECO:0000256" key="2">
    <source>
        <dbReference type="ARBA" id="ARBA00023012"/>
    </source>
</evidence>
<dbReference type="SUPFAM" id="SSF52172">
    <property type="entry name" value="CheY-like"/>
    <property type="match status" value="1"/>
</dbReference>
<keyword evidence="1 3" id="KW-0597">Phosphoprotein</keyword>
<dbReference type="InterPro" id="IPR011006">
    <property type="entry name" value="CheY-like_superfamily"/>
</dbReference>
<dbReference type="Gene3D" id="3.40.50.2300">
    <property type="match status" value="1"/>
</dbReference>
<sequence length="135" mass="14916">MPPKSKQQTTSHGSPVKVLLVEDDAFLAGMYVTKLNLEGFQVTLASDGEQGLEEAKRVVPELILLDIVLPKKDGFEVLKELKKDSSLKNSKVILLTNLGQREDVTKGLDLGADDYLIKAHFMPSEVVEKIKKLVN</sequence>